<name>A0A495VNE7_9BACT</name>
<dbReference type="GeneID" id="92927797"/>
<reference evidence="2 3" key="1">
    <citation type="submission" date="2018-10" db="EMBL/GenBank/DDBJ databases">
        <title>Genomic Encyclopedia of Archaeal and Bacterial Type Strains, Phase II (KMG-II): from individual species to whole genera.</title>
        <authorList>
            <person name="Goeker M."/>
        </authorList>
    </citation>
    <scope>NUCLEOTIDE SEQUENCE [LARGE SCALE GENOMIC DNA]</scope>
    <source>
        <strain evidence="2 3">NSB1</strain>
    </source>
</reference>
<proteinExistence type="predicted"/>
<accession>A0A495VNE7</accession>
<dbReference type="SMART" id="SM00382">
    <property type="entry name" value="AAA"/>
    <property type="match status" value="1"/>
</dbReference>
<evidence type="ECO:0000313" key="3">
    <source>
        <dbReference type="Proteomes" id="UP000269493"/>
    </source>
</evidence>
<organism evidence="2 3">
    <name type="scientific">Coprobacter fastidiosus NSB1 = JCM 33896</name>
    <dbReference type="NCBI Taxonomy" id="1349822"/>
    <lineage>
        <taxon>Bacteria</taxon>
        <taxon>Pseudomonadati</taxon>
        <taxon>Bacteroidota</taxon>
        <taxon>Bacteroidia</taxon>
        <taxon>Bacteroidales</taxon>
        <taxon>Barnesiellaceae</taxon>
        <taxon>Coprobacter</taxon>
    </lineage>
</organism>
<dbReference type="InterPro" id="IPR011704">
    <property type="entry name" value="ATPase_dyneun-rel_AAA"/>
</dbReference>
<comment type="caution">
    <text evidence="2">The sequence shown here is derived from an EMBL/GenBank/DDBJ whole genome shotgun (WGS) entry which is preliminary data.</text>
</comment>
<dbReference type="RefSeq" id="WP_022601123.1">
    <property type="nucleotide sequence ID" value="NZ_KI440794.1"/>
</dbReference>
<dbReference type="InterPro" id="IPR003593">
    <property type="entry name" value="AAA+_ATPase"/>
</dbReference>
<keyword evidence="3" id="KW-1185">Reference proteome</keyword>
<dbReference type="Gene3D" id="3.40.50.300">
    <property type="entry name" value="P-loop containing nucleotide triphosphate hydrolases"/>
    <property type="match status" value="2"/>
</dbReference>
<dbReference type="PANTHER" id="PTHR37291:SF1">
    <property type="entry name" value="TYPE IV METHYL-DIRECTED RESTRICTION ENZYME ECOKMCRB SUBUNIT"/>
    <property type="match status" value="1"/>
</dbReference>
<gene>
    <name evidence="2" type="ORF">BC742_2685</name>
</gene>
<evidence type="ECO:0000313" key="2">
    <source>
        <dbReference type="EMBL" id="RKT49328.1"/>
    </source>
</evidence>
<dbReference type="Proteomes" id="UP000269493">
    <property type="component" value="Unassembled WGS sequence"/>
</dbReference>
<feature type="domain" description="AAA+ ATPase" evidence="1">
    <location>
        <begin position="173"/>
        <end position="492"/>
    </location>
</feature>
<dbReference type="InterPro" id="IPR052934">
    <property type="entry name" value="Methyl-DNA_Rec/Restrict_Enz"/>
</dbReference>
<protein>
    <submittedName>
        <fullName evidence="2">Dynein-related subfamily AAA family protein</fullName>
    </submittedName>
</protein>
<dbReference type="Pfam" id="PF07728">
    <property type="entry name" value="AAA_5"/>
    <property type="match status" value="2"/>
</dbReference>
<dbReference type="AlphaFoldDB" id="A0A495VNE7"/>
<dbReference type="OrthoDB" id="9781481at2"/>
<sequence length="577" mass="67244">MEDYYYRYKCLLEYFVTHLEYVQTKSENIVGYKKYIEPILNSFIVTGLGYNDQAIQNQISNWANYGKHKLCINVTCSFGSYMTNQCYLNWNGTWLNTRPIWNKAKQIITGLYLSKQEKASAKSEMSFSLSELGLFDDMAPNENLKNFFDTFETLIVNKEKHEAMIEYANLLKSNKNLILTGAPGTGKTYLAKLIAKEFGATEENHQCKMVQFHPSYDYTDFVEGLRPIQKEGESNIGFELKRGVFKDFCAQALENLIDSKKSRQDINEDVMFKNAYDDMIDKIRNEEIKEIPLKSSSMSMEIVDVSDNNNLILKAKGNDSKKTYIVSFNRLRKLSLVYKNIEALDSIHNIYKAVTDAIKGCHTSAYWATLYFLYKNFIHHNAIEEKRVERKNFVFIIDEINRGEISKIFGELFFSIDSGYRGETGKIQTQYQNLIEDGDMYEDGFYVPENVYIIGTMNDIDRSVDSMDFAMRRRFAWKEIKATDRIEMLDELSDLKNEAIDKMVNLNMTIEKTEGLNSSYHIGPAYFRKVMLYKDNPDTMWSYLWDYHIKGVLYEYVRGTEDVDIKMAAFEKAYNNK</sequence>
<dbReference type="GO" id="GO:0016887">
    <property type="term" value="F:ATP hydrolysis activity"/>
    <property type="evidence" value="ECO:0007669"/>
    <property type="project" value="InterPro"/>
</dbReference>
<dbReference type="SUPFAM" id="SSF52540">
    <property type="entry name" value="P-loop containing nucleoside triphosphate hydrolases"/>
    <property type="match status" value="1"/>
</dbReference>
<dbReference type="PANTHER" id="PTHR37291">
    <property type="entry name" value="5-METHYLCYTOSINE-SPECIFIC RESTRICTION ENZYME B"/>
    <property type="match status" value="1"/>
</dbReference>
<dbReference type="GO" id="GO:0005524">
    <property type="term" value="F:ATP binding"/>
    <property type="evidence" value="ECO:0007669"/>
    <property type="project" value="InterPro"/>
</dbReference>
<evidence type="ECO:0000259" key="1">
    <source>
        <dbReference type="SMART" id="SM00382"/>
    </source>
</evidence>
<dbReference type="EMBL" id="RBXN01000012">
    <property type="protein sequence ID" value="RKT49328.1"/>
    <property type="molecule type" value="Genomic_DNA"/>
</dbReference>
<dbReference type="InterPro" id="IPR027417">
    <property type="entry name" value="P-loop_NTPase"/>
</dbReference>